<keyword evidence="2" id="KW-0812">Transmembrane</keyword>
<dbReference type="GO" id="GO:0003677">
    <property type="term" value="F:DNA binding"/>
    <property type="evidence" value="ECO:0007669"/>
    <property type="project" value="InterPro"/>
</dbReference>
<dbReference type="EMBL" id="UINC01109306">
    <property type="protein sequence ID" value="SVC76042.1"/>
    <property type="molecule type" value="Genomic_DNA"/>
</dbReference>
<evidence type="ECO:0000256" key="1">
    <source>
        <dbReference type="SAM" id="MobiDB-lite"/>
    </source>
</evidence>
<proteinExistence type="predicted"/>
<feature type="transmembrane region" description="Helical" evidence="2">
    <location>
        <begin position="114"/>
        <end position="131"/>
    </location>
</feature>
<dbReference type="Gene3D" id="1.10.260.40">
    <property type="entry name" value="lambda repressor-like DNA-binding domains"/>
    <property type="match status" value="1"/>
</dbReference>
<accession>A0A382PVF2</accession>
<evidence type="ECO:0000256" key="2">
    <source>
        <dbReference type="SAM" id="Phobius"/>
    </source>
</evidence>
<dbReference type="PANTHER" id="PTHR34475:SF1">
    <property type="entry name" value="CYTOSKELETON PROTEIN RODZ"/>
    <property type="match status" value="1"/>
</dbReference>
<dbReference type="CDD" id="cd00093">
    <property type="entry name" value="HTH_XRE"/>
    <property type="match status" value="1"/>
</dbReference>
<evidence type="ECO:0008006" key="4">
    <source>
        <dbReference type="Google" id="ProtNLM"/>
    </source>
</evidence>
<dbReference type="SUPFAM" id="SSF47413">
    <property type="entry name" value="lambda repressor-like DNA-binding domains"/>
    <property type="match status" value="1"/>
</dbReference>
<dbReference type="AlphaFoldDB" id="A0A382PVF2"/>
<keyword evidence="2" id="KW-1133">Transmembrane helix</keyword>
<reference evidence="3" key="1">
    <citation type="submission" date="2018-05" db="EMBL/GenBank/DDBJ databases">
        <authorList>
            <person name="Lanie J.A."/>
            <person name="Ng W.-L."/>
            <person name="Kazmierczak K.M."/>
            <person name="Andrzejewski T.M."/>
            <person name="Davidsen T.M."/>
            <person name="Wayne K.J."/>
            <person name="Tettelin H."/>
            <person name="Glass J.I."/>
            <person name="Rusch D."/>
            <person name="Podicherti R."/>
            <person name="Tsui H.-C.T."/>
            <person name="Winkler M.E."/>
        </authorList>
    </citation>
    <scope>NUCLEOTIDE SEQUENCE</scope>
</reference>
<protein>
    <recommendedName>
        <fullName evidence="4">HTH cro/C1-type domain-containing protein</fullName>
    </recommendedName>
</protein>
<dbReference type="InterPro" id="IPR010982">
    <property type="entry name" value="Lambda_DNA-bd_dom_sf"/>
</dbReference>
<evidence type="ECO:0000313" key="3">
    <source>
        <dbReference type="EMBL" id="SVC76042.1"/>
    </source>
</evidence>
<feature type="compositionally biased region" description="Polar residues" evidence="1">
    <location>
        <begin position="1"/>
        <end position="10"/>
    </location>
</feature>
<dbReference type="InterPro" id="IPR001387">
    <property type="entry name" value="Cro/C1-type_HTH"/>
</dbReference>
<dbReference type="InterPro" id="IPR050400">
    <property type="entry name" value="Bact_Cytoskel_RodZ"/>
</dbReference>
<dbReference type="PANTHER" id="PTHR34475">
    <property type="match status" value="1"/>
</dbReference>
<organism evidence="3">
    <name type="scientific">marine metagenome</name>
    <dbReference type="NCBI Taxonomy" id="408172"/>
    <lineage>
        <taxon>unclassified sequences</taxon>
        <taxon>metagenomes</taxon>
        <taxon>ecological metagenomes</taxon>
    </lineage>
</organism>
<feature type="region of interest" description="Disordered" evidence="1">
    <location>
        <begin position="1"/>
        <end position="20"/>
    </location>
</feature>
<gene>
    <name evidence="3" type="ORF">METZ01_LOCUS328896</name>
</gene>
<feature type="non-terminal residue" evidence="3">
    <location>
        <position position="132"/>
    </location>
</feature>
<sequence>MEADTTTNSEIKNDGSETAGEVLRKKRENIGLSIDHIANQLNLDPKLIELLEKNDYEKFNIETYLKGYLRAYAKVLDLDDDMVINLYKESNPEKIPEILPNVKPKIQRNIADRSVKLFSYIIGLTVALSILV</sequence>
<dbReference type="Pfam" id="PF13413">
    <property type="entry name" value="HTH_25"/>
    <property type="match status" value="1"/>
</dbReference>
<keyword evidence="2" id="KW-0472">Membrane</keyword>
<name>A0A382PVF2_9ZZZZ</name>